<dbReference type="eggNOG" id="ENOG502Z7ZC">
    <property type="taxonomic scope" value="Bacteria"/>
</dbReference>
<evidence type="ECO:0000256" key="1">
    <source>
        <dbReference type="SAM" id="SignalP"/>
    </source>
</evidence>
<name>F1Z3W7_9SPHN</name>
<keyword evidence="4" id="KW-1185">Reference proteome</keyword>
<dbReference type="Pfam" id="PF13372">
    <property type="entry name" value="Alginate_exp"/>
    <property type="match status" value="1"/>
</dbReference>
<feature type="signal peptide" evidence="1">
    <location>
        <begin position="1"/>
        <end position="25"/>
    </location>
</feature>
<sequence length="514" mass="56885">MTYRLTRRALLTCACALSCTVSAHAAEQDLRSAQDSAASSNNGITFGAYKSTRNPAEPAVSVYPNEAIGDGATTAGYNLSRWGEDWRRMCDARNRHDVLDRLKCISFDSSHDIYLTLSGEARFRTNLTTNPGLKDVEAQRQDMLRLVGGADLHIGSHIRFYGEVAHGGLSGINLGTPTGTQRNDLVWLQSFAEASEKVGSVHFGVRYGRQEFTDGPNLLVSQRDNNNVRQVENGVRAWVRGPTLRADLFDLHMTGYGNGGTGDDISDLSRRFSGVTAGWVVPRGLLGGSKLYLDPFLWRYRNLAATWGTTAAREQRIYTGARLWGEIGRVTIDWTVNHQGGYQNARPIDAWQAFLAQTWRLGKDAKAPRLGIHADYASGGGAFQGGKLRDAFSPFGNNIYYSYGLFLTPTNMRAIAPNFTFHAFKTVRTTIEYEKVWRNDDTDAVYRSNGTAYAGTQAVRGHDVGRVVRAQVVWPLTSRLTFTGRAERMLAGDVLKRAGFTNSTFLAGWLSYRF</sequence>
<dbReference type="HOGENOM" id="CLU_035025_2_0_5"/>
<dbReference type="Proteomes" id="UP000004728">
    <property type="component" value="Unassembled WGS sequence"/>
</dbReference>
<feature type="chain" id="PRO_5003274060" description="Alginate export domain-containing protein" evidence="1">
    <location>
        <begin position="26"/>
        <end position="514"/>
    </location>
</feature>
<dbReference type="EMBL" id="AEWJ01000013">
    <property type="protein sequence ID" value="EGD60709.1"/>
    <property type="molecule type" value="Genomic_DNA"/>
</dbReference>
<proteinExistence type="predicted"/>
<protein>
    <recommendedName>
        <fullName evidence="2">Alginate export domain-containing protein</fullName>
    </recommendedName>
</protein>
<dbReference type="RefSeq" id="WP_008068663.1">
    <property type="nucleotide sequence ID" value="NZ_AQWK01000010.1"/>
</dbReference>
<comment type="caution">
    <text evidence="3">The sequence shown here is derived from an EMBL/GenBank/DDBJ whole genome shotgun (WGS) entry which is preliminary data.</text>
</comment>
<accession>F1Z3W7</accession>
<dbReference type="AlphaFoldDB" id="F1Z3W7"/>
<dbReference type="InParanoid" id="F1Z3W7"/>
<dbReference type="InterPro" id="IPR025388">
    <property type="entry name" value="Alginate_export_dom"/>
</dbReference>
<keyword evidence="1" id="KW-0732">Signal</keyword>
<dbReference type="STRING" id="983920.Y88_1790"/>
<reference evidence="3 4" key="1">
    <citation type="journal article" date="2012" name="J. Bacteriol.">
        <title>Draft Genome Sequence of Novosphingobium nitrogenifigens Y88T.</title>
        <authorList>
            <person name="Strabala T.J."/>
            <person name="Macdonald L."/>
            <person name="Liu V."/>
            <person name="Smit A.M."/>
        </authorList>
    </citation>
    <scope>NUCLEOTIDE SEQUENCE [LARGE SCALE GENOMIC DNA]</scope>
    <source>
        <strain evidence="3 4">DSM 19370</strain>
    </source>
</reference>
<evidence type="ECO:0000259" key="2">
    <source>
        <dbReference type="Pfam" id="PF13372"/>
    </source>
</evidence>
<evidence type="ECO:0000313" key="3">
    <source>
        <dbReference type="EMBL" id="EGD60709.1"/>
    </source>
</evidence>
<gene>
    <name evidence="3" type="ORF">Y88_1790</name>
</gene>
<organism evidence="3 4">
    <name type="scientific">Novosphingobium nitrogenifigens DSM 19370</name>
    <dbReference type="NCBI Taxonomy" id="983920"/>
    <lineage>
        <taxon>Bacteria</taxon>
        <taxon>Pseudomonadati</taxon>
        <taxon>Pseudomonadota</taxon>
        <taxon>Alphaproteobacteria</taxon>
        <taxon>Sphingomonadales</taxon>
        <taxon>Sphingomonadaceae</taxon>
        <taxon>Novosphingobium</taxon>
    </lineage>
</organism>
<feature type="domain" description="Alginate export" evidence="2">
    <location>
        <begin position="115"/>
        <end position="505"/>
    </location>
</feature>
<dbReference type="OrthoDB" id="311329at2"/>
<evidence type="ECO:0000313" key="4">
    <source>
        <dbReference type="Proteomes" id="UP000004728"/>
    </source>
</evidence>